<dbReference type="Pfam" id="PF10502">
    <property type="entry name" value="Peptidase_S26"/>
    <property type="match status" value="1"/>
</dbReference>
<proteinExistence type="predicted"/>
<comment type="caution">
    <text evidence="2">The sequence shown here is derived from an EMBL/GenBank/DDBJ whole genome shotgun (WGS) entry which is preliminary data.</text>
</comment>
<feature type="domain" description="Peptidase S26" evidence="1">
    <location>
        <begin position="27"/>
        <end position="83"/>
    </location>
</feature>
<evidence type="ECO:0000259" key="1">
    <source>
        <dbReference type="Pfam" id="PF10502"/>
    </source>
</evidence>
<dbReference type="EMBL" id="JAFDVD010000008">
    <property type="protein sequence ID" value="MBM6400432.1"/>
    <property type="molecule type" value="Genomic_DNA"/>
</dbReference>
<keyword evidence="3" id="KW-1185">Reference proteome</keyword>
<accession>A0ABS2CKL4</accession>
<evidence type="ECO:0000313" key="3">
    <source>
        <dbReference type="Proteomes" id="UP001430172"/>
    </source>
</evidence>
<dbReference type="CDD" id="cd06462">
    <property type="entry name" value="Peptidase_S24_S26"/>
    <property type="match status" value="1"/>
</dbReference>
<sequence>MSARPATDPVPAPVAATGSRRPGPLVVLAVGVITAALVRGLLVESYHVPSAANAPTFEPGDRVLVLKTDRRAEAGDVALVDDDGALRLTPSTDLVGTGAHVVGTVVWRFWPLDRLGPVSTSSAPVAP</sequence>
<name>A0ABS2CKL4_9MICO</name>
<organism evidence="2 3">
    <name type="scientific">Phycicoccus sonneratiae</name>
    <dbReference type="NCBI Taxonomy" id="2807628"/>
    <lineage>
        <taxon>Bacteria</taxon>
        <taxon>Bacillati</taxon>
        <taxon>Actinomycetota</taxon>
        <taxon>Actinomycetes</taxon>
        <taxon>Micrococcales</taxon>
        <taxon>Intrasporangiaceae</taxon>
        <taxon>Phycicoccus</taxon>
    </lineage>
</organism>
<dbReference type="InterPro" id="IPR019533">
    <property type="entry name" value="Peptidase_S26"/>
</dbReference>
<gene>
    <name evidence="2" type="ORF">JQN70_08555</name>
</gene>
<dbReference type="RefSeq" id="WP_204130893.1">
    <property type="nucleotide sequence ID" value="NZ_JAFDVD010000008.1"/>
</dbReference>
<evidence type="ECO:0000313" key="2">
    <source>
        <dbReference type="EMBL" id="MBM6400432.1"/>
    </source>
</evidence>
<reference evidence="2" key="1">
    <citation type="submission" date="2021-02" db="EMBL/GenBank/DDBJ databases">
        <title>Phycicoccus sp. MQZ13P-5T, whole genome shotgun sequence.</title>
        <authorList>
            <person name="Tuo L."/>
        </authorList>
    </citation>
    <scope>NUCLEOTIDE SEQUENCE</scope>
    <source>
        <strain evidence="2">MQZ13P-5</strain>
    </source>
</reference>
<dbReference type="Proteomes" id="UP001430172">
    <property type="component" value="Unassembled WGS sequence"/>
</dbReference>
<protein>
    <submittedName>
        <fullName evidence="2">S24/S26 family peptidase</fullName>
    </submittedName>
</protein>